<dbReference type="GeneID" id="75048417"/>
<dbReference type="InterPro" id="IPR011033">
    <property type="entry name" value="PRC_barrel-like_sf"/>
</dbReference>
<gene>
    <name evidence="5" type="ORF">DW068_03290</name>
    <name evidence="4" type="ORF">DW972_13715</name>
    <name evidence="6" type="ORF">DWZ29_01720</name>
    <name evidence="3" type="ORF">DXD91_13715</name>
    <name evidence="2" type="ORF">ERS852450_02323</name>
    <name evidence="1" type="ORF">ERS852578_00671</name>
</gene>
<evidence type="ECO:0000313" key="1">
    <source>
        <dbReference type="EMBL" id="CUM85329.1"/>
    </source>
</evidence>
<dbReference type="AlphaFoldDB" id="A0A174HGB3"/>
<evidence type="ECO:0000313" key="6">
    <source>
        <dbReference type="EMBL" id="RHN17202.1"/>
    </source>
</evidence>
<proteinExistence type="predicted"/>
<organism evidence="2 8">
    <name type="scientific">Anaerobutyricum hallii</name>
    <dbReference type="NCBI Taxonomy" id="39488"/>
    <lineage>
        <taxon>Bacteria</taxon>
        <taxon>Bacillati</taxon>
        <taxon>Bacillota</taxon>
        <taxon>Clostridia</taxon>
        <taxon>Lachnospirales</taxon>
        <taxon>Lachnospiraceae</taxon>
        <taxon>Anaerobutyricum</taxon>
    </lineage>
</organism>
<dbReference type="EMBL" id="CYYC01000005">
    <property type="protein sequence ID" value="CUM85329.1"/>
    <property type="molecule type" value="Genomic_DNA"/>
</dbReference>
<dbReference type="EMBL" id="QSOE01000134">
    <property type="protein sequence ID" value="RGI80395.1"/>
    <property type="molecule type" value="Genomic_DNA"/>
</dbReference>
<dbReference type="Proteomes" id="UP000095390">
    <property type="component" value="Unassembled WGS sequence"/>
</dbReference>
<evidence type="ECO:0000313" key="3">
    <source>
        <dbReference type="EMBL" id="RGI80395.1"/>
    </source>
</evidence>
<dbReference type="EMBL" id="QRNJ01000008">
    <property type="protein sequence ID" value="RHK40885.1"/>
    <property type="molecule type" value="Genomic_DNA"/>
</dbReference>
<dbReference type="NCBIfam" id="TIGR02888">
    <property type="entry name" value="spore_YlmC_YmxH"/>
    <property type="match status" value="1"/>
</dbReference>
<name>A0A174HGB3_9FIRM</name>
<dbReference type="EMBL" id="QSEP01000135">
    <property type="protein sequence ID" value="RGZ78186.1"/>
    <property type="molecule type" value="Genomic_DNA"/>
</dbReference>
<sequence length="83" mass="9225">MRFWELSNKDVINCKNGHRLGCVGDLEIDVCKLCITDFYVPTGGKYCGCLGKKSEYKIPVGAVIRIGVDSILVDIDEKKCLVK</sequence>
<dbReference type="RefSeq" id="WP_005346983.1">
    <property type="nucleotide sequence ID" value="NZ_BLYK01000023.1"/>
</dbReference>
<dbReference type="Proteomes" id="UP000283700">
    <property type="component" value="Unassembled WGS sequence"/>
</dbReference>
<dbReference type="EMBL" id="CYZL01000022">
    <property type="protein sequence ID" value="CUO73933.1"/>
    <property type="molecule type" value="Genomic_DNA"/>
</dbReference>
<evidence type="ECO:0000313" key="8">
    <source>
        <dbReference type="Proteomes" id="UP000095679"/>
    </source>
</evidence>
<dbReference type="EMBL" id="QRQO01000003">
    <property type="protein sequence ID" value="RHN17202.1"/>
    <property type="molecule type" value="Genomic_DNA"/>
</dbReference>
<dbReference type="Proteomes" id="UP000283497">
    <property type="component" value="Unassembled WGS sequence"/>
</dbReference>
<evidence type="ECO:0000313" key="5">
    <source>
        <dbReference type="EMBL" id="RHK40885.1"/>
    </source>
</evidence>
<evidence type="ECO:0000313" key="4">
    <source>
        <dbReference type="EMBL" id="RGZ78186.1"/>
    </source>
</evidence>
<protein>
    <submittedName>
        <fullName evidence="2">Sporulation protein, YlmC/YmxH family</fullName>
    </submittedName>
    <submittedName>
        <fullName evidence="3">YlmC/YmxH family sporulation protein</fullName>
    </submittedName>
</protein>
<evidence type="ECO:0000313" key="11">
    <source>
        <dbReference type="Proteomes" id="UP000283700"/>
    </source>
</evidence>
<reference evidence="9 10" key="2">
    <citation type="submission" date="2018-08" db="EMBL/GenBank/DDBJ databases">
        <title>A genome reference for cultivated species of the human gut microbiota.</title>
        <authorList>
            <person name="Zou Y."/>
            <person name="Xue W."/>
            <person name="Luo G."/>
        </authorList>
    </citation>
    <scope>NUCLEOTIDE SEQUENCE [LARGE SCALE GENOMIC DNA]</scope>
    <source>
        <strain evidence="6 11">AF31-17AC</strain>
        <strain evidence="5 10">AF45-14BH</strain>
        <strain evidence="4 12">AM48-23BH</strain>
        <strain evidence="3 9">TM10-1AC</strain>
    </source>
</reference>
<dbReference type="SUPFAM" id="SSF50346">
    <property type="entry name" value="PRC-barrel domain"/>
    <property type="match status" value="1"/>
</dbReference>
<dbReference type="PANTHER" id="PTHR40061">
    <property type="entry name" value="SPORULATION PROTEIN YLMC-RELATED"/>
    <property type="match status" value="1"/>
</dbReference>
<dbReference type="Proteomes" id="UP000262524">
    <property type="component" value="Unassembled WGS sequence"/>
</dbReference>
<evidence type="ECO:0000313" key="12">
    <source>
        <dbReference type="Proteomes" id="UP000286561"/>
    </source>
</evidence>
<evidence type="ECO:0000313" key="2">
    <source>
        <dbReference type="EMBL" id="CUO73933.1"/>
    </source>
</evidence>
<dbReference type="PANTHER" id="PTHR40061:SF1">
    <property type="entry name" value="SPORULATION PROTEIN YLMC-RELATED"/>
    <property type="match status" value="1"/>
</dbReference>
<dbReference type="Gene3D" id="2.30.30.240">
    <property type="entry name" value="PRC-barrel domain"/>
    <property type="match status" value="1"/>
</dbReference>
<evidence type="ECO:0000313" key="10">
    <source>
        <dbReference type="Proteomes" id="UP000283497"/>
    </source>
</evidence>
<evidence type="ECO:0000313" key="9">
    <source>
        <dbReference type="Proteomes" id="UP000262524"/>
    </source>
</evidence>
<dbReference type="Proteomes" id="UP000095679">
    <property type="component" value="Unassembled WGS sequence"/>
</dbReference>
<dbReference type="InterPro" id="IPR014238">
    <property type="entry name" value="Spore_YlmC/YmxH"/>
</dbReference>
<dbReference type="Proteomes" id="UP000286561">
    <property type="component" value="Unassembled WGS sequence"/>
</dbReference>
<evidence type="ECO:0000313" key="7">
    <source>
        <dbReference type="Proteomes" id="UP000095390"/>
    </source>
</evidence>
<accession>A0A174HGB3</accession>
<reference evidence="7 8" key="1">
    <citation type="submission" date="2015-09" db="EMBL/GenBank/DDBJ databases">
        <authorList>
            <consortium name="Pathogen Informatics"/>
        </authorList>
    </citation>
    <scope>NUCLEOTIDE SEQUENCE [LARGE SCALE GENOMIC DNA]</scope>
    <source>
        <strain evidence="2 8">2789STDY5834835</strain>
        <strain evidence="1 7">2789STDY5834966</strain>
    </source>
</reference>
<dbReference type="OrthoDB" id="6024937at2"/>